<gene>
    <name evidence="2" type="ordered locus">MTR_8g005865</name>
</gene>
<evidence type="ECO:0000313" key="2">
    <source>
        <dbReference type="EMBL" id="KEH17791.1"/>
    </source>
</evidence>
<dbReference type="AlphaFoldDB" id="A0A072TKR0"/>
<dbReference type="HOGENOM" id="CLU_2816324_0_0_1"/>
<reference evidence="2 4" key="2">
    <citation type="journal article" date="2014" name="BMC Genomics">
        <title>An improved genome release (version Mt4.0) for the model legume Medicago truncatula.</title>
        <authorList>
            <person name="Tang H."/>
            <person name="Krishnakumar V."/>
            <person name="Bidwell S."/>
            <person name="Rosen B."/>
            <person name="Chan A."/>
            <person name="Zhou S."/>
            <person name="Gentzbittel L."/>
            <person name="Childs K.L."/>
            <person name="Yandell M."/>
            <person name="Gundlach H."/>
            <person name="Mayer K.F."/>
            <person name="Schwartz D.C."/>
            <person name="Town C.D."/>
        </authorList>
    </citation>
    <scope>GENOME REANNOTATION</scope>
    <source>
        <strain evidence="2">A17</strain>
        <strain evidence="3 4">cv. Jemalong A17</strain>
    </source>
</reference>
<feature type="compositionally biased region" description="Basic and acidic residues" evidence="1">
    <location>
        <begin position="54"/>
        <end position="67"/>
    </location>
</feature>
<keyword evidence="4" id="KW-1185">Reference proteome</keyword>
<evidence type="ECO:0000256" key="1">
    <source>
        <dbReference type="SAM" id="MobiDB-lite"/>
    </source>
</evidence>
<dbReference type="EnsemblPlants" id="KEH17791">
    <property type="protein sequence ID" value="KEH17791"/>
    <property type="gene ID" value="MTR_8g005865"/>
</dbReference>
<name>A0A072TKR0_MEDTR</name>
<proteinExistence type="predicted"/>
<organism evidence="2 4">
    <name type="scientific">Medicago truncatula</name>
    <name type="common">Barrel medic</name>
    <name type="synonym">Medicago tribuloides</name>
    <dbReference type="NCBI Taxonomy" id="3880"/>
    <lineage>
        <taxon>Eukaryota</taxon>
        <taxon>Viridiplantae</taxon>
        <taxon>Streptophyta</taxon>
        <taxon>Embryophyta</taxon>
        <taxon>Tracheophyta</taxon>
        <taxon>Spermatophyta</taxon>
        <taxon>Magnoliopsida</taxon>
        <taxon>eudicotyledons</taxon>
        <taxon>Gunneridae</taxon>
        <taxon>Pentapetalae</taxon>
        <taxon>rosids</taxon>
        <taxon>fabids</taxon>
        <taxon>Fabales</taxon>
        <taxon>Fabaceae</taxon>
        <taxon>Papilionoideae</taxon>
        <taxon>50 kb inversion clade</taxon>
        <taxon>NPAAA clade</taxon>
        <taxon>Hologalegina</taxon>
        <taxon>IRL clade</taxon>
        <taxon>Trifolieae</taxon>
        <taxon>Medicago</taxon>
    </lineage>
</organism>
<reference evidence="2 4" key="1">
    <citation type="journal article" date="2011" name="Nature">
        <title>The Medicago genome provides insight into the evolution of rhizobial symbioses.</title>
        <authorList>
            <person name="Young N.D."/>
            <person name="Debelle F."/>
            <person name="Oldroyd G.E."/>
            <person name="Geurts R."/>
            <person name="Cannon S.B."/>
            <person name="Udvardi M.K."/>
            <person name="Benedito V.A."/>
            <person name="Mayer K.F."/>
            <person name="Gouzy J."/>
            <person name="Schoof H."/>
            <person name="Van de Peer Y."/>
            <person name="Proost S."/>
            <person name="Cook D.R."/>
            <person name="Meyers B.C."/>
            <person name="Spannagl M."/>
            <person name="Cheung F."/>
            <person name="De Mita S."/>
            <person name="Krishnakumar V."/>
            <person name="Gundlach H."/>
            <person name="Zhou S."/>
            <person name="Mudge J."/>
            <person name="Bharti A.K."/>
            <person name="Murray J.D."/>
            <person name="Naoumkina M.A."/>
            <person name="Rosen B."/>
            <person name="Silverstein K.A."/>
            <person name="Tang H."/>
            <person name="Rombauts S."/>
            <person name="Zhao P.X."/>
            <person name="Zhou P."/>
            <person name="Barbe V."/>
            <person name="Bardou P."/>
            <person name="Bechner M."/>
            <person name="Bellec A."/>
            <person name="Berger A."/>
            <person name="Berges H."/>
            <person name="Bidwell S."/>
            <person name="Bisseling T."/>
            <person name="Choisne N."/>
            <person name="Couloux A."/>
            <person name="Denny R."/>
            <person name="Deshpande S."/>
            <person name="Dai X."/>
            <person name="Doyle J.J."/>
            <person name="Dudez A.M."/>
            <person name="Farmer A.D."/>
            <person name="Fouteau S."/>
            <person name="Franken C."/>
            <person name="Gibelin C."/>
            <person name="Gish J."/>
            <person name="Goldstein S."/>
            <person name="Gonzalez A.J."/>
            <person name="Green P.J."/>
            <person name="Hallab A."/>
            <person name="Hartog M."/>
            <person name="Hua A."/>
            <person name="Humphray S.J."/>
            <person name="Jeong D.H."/>
            <person name="Jing Y."/>
            <person name="Jocker A."/>
            <person name="Kenton S.M."/>
            <person name="Kim D.J."/>
            <person name="Klee K."/>
            <person name="Lai H."/>
            <person name="Lang C."/>
            <person name="Lin S."/>
            <person name="Macmil S.L."/>
            <person name="Magdelenat G."/>
            <person name="Matthews L."/>
            <person name="McCorrison J."/>
            <person name="Monaghan E.L."/>
            <person name="Mun J.H."/>
            <person name="Najar F.Z."/>
            <person name="Nicholson C."/>
            <person name="Noirot C."/>
            <person name="O'Bleness M."/>
            <person name="Paule C.R."/>
            <person name="Poulain J."/>
            <person name="Prion F."/>
            <person name="Qin B."/>
            <person name="Qu C."/>
            <person name="Retzel E.F."/>
            <person name="Riddle C."/>
            <person name="Sallet E."/>
            <person name="Samain S."/>
            <person name="Samson N."/>
            <person name="Sanders I."/>
            <person name="Saurat O."/>
            <person name="Scarpelli C."/>
            <person name="Schiex T."/>
            <person name="Segurens B."/>
            <person name="Severin A.J."/>
            <person name="Sherrier D.J."/>
            <person name="Shi R."/>
            <person name="Sims S."/>
            <person name="Singer S.R."/>
            <person name="Sinharoy S."/>
            <person name="Sterck L."/>
            <person name="Viollet A."/>
            <person name="Wang B.B."/>
            <person name="Wang K."/>
            <person name="Wang M."/>
            <person name="Wang X."/>
            <person name="Warfsmann J."/>
            <person name="Weissenbach J."/>
            <person name="White D.D."/>
            <person name="White J.D."/>
            <person name="Wiley G.B."/>
            <person name="Wincker P."/>
            <person name="Xing Y."/>
            <person name="Yang L."/>
            <person name="Yao Z."/>
            <person name="Ying F."/>
            <person name="Zhai J."/>
            <person name="Zhou L."/>
            <person name="Zuber A."/>
            <person name="Denarie J."/>
            <person name="Dixon R.A."/>
            <person name="May G.D."/>
            <person name="Schwartz D.C."/>
            <person name="Rogers J."/>
            <person name="Quetier F."/>
            <person name="Town C.D."/>
            <person name="Roe B.A."/>
        </authorList>
    </citation>
    <scope>NUCLEOTIDE SEQUENCE [LARGE SCALE GENOMIC DNA]</scope>
    <source>
        <strain evidence="2">A17</strain>
        <strain evidence="3 4">cv. Jemalong A17</strain>
    </source>
</reference>
<sequence>MARMNLRKVYLLGLREKVEHICYRGYTEVKGWRGRETVEKRDEEGANLGNVLKNAHDSMERDLSNNN</sequence>
<evidence type="ECO:0000313" key="4">
    <source>
        <dbReference type="Proteomes" id="UP000002051"/>
    </source>
</evidence>
<accession>A0A072TKR0</accession>
<dbReference type="EMBL" id="CM001224">
    <property type="protein sequence ID" value="KEH17791.1"/>
    <property type="molecule type" value="Genomic_DNA"/>
</dbReference>
<dbReference type="Proteomes" id="UP000002051">
    <property type="component" value="Chromosome 8"/>
</dbReference>
<protein>
    <submittedName>
        <fullName evidence="2 3">Uncharacterized protein</fullName>
    </submittedName>
</protein>
<evidence type="ECO:0000313" key="3">
    <source>
        <dbReference type="EnsemblPlants" id="KEH17791"/>
    </source>
</evidence>
<dbReference type="PaxDb" id="3880-AES62204"/>
<reference evidence="3" key="3">
    <citation type="submission" date="2015-04" db="UniProtKB">
        <authorList>
            <consortium name="EnsemblPlants"/>
        </authorList>
    </citation>
    <scope>IDENTIFICATION</scope>
    <source>
        <strain evidence="3">cv. Jemalong A17</strain>
    </source>
</reference>
<feature type="region of interest" description="Disordered" evidence="1">
    <location>
        <begin position="43"/>
        <end position="67"/>
    </location>
</feature>